<accession>A0AAN8I8X7</accession>
<protein>
    <submittedName>
        <fullName evidence="4">Uncharacterized protein</fullName>
    </submittedName>
</protein>
<proteinExistence type="inferred from homology"/>
<feature type="domain" description="MmgE/PrpD N-terminal" evidence="2">
    <location>
        <begin position="91"/>
        <end position="343"/>
    </location>
</feature>
<dbReference type="PANTHER" id="PTHR16943">
    <property type="entry name" value="2-METHYLCITRATE DEHYDRATASE-RELATED"/>
    <property type="match status" value="1"/>
</dbReference>
<dbReference type="InterPro" id="IPR005656">
    <property type="entry name" value="MmgE_PrpD"/>
</dbReference>
<comment type="caution">
    <text evidence="4">The sequence shown here is derived from an EMBL/GenBank/DDBJ whole genome shotgun (WGS) entry which is preliminary data.</text>
</comment>
<dbReference type="InterPro" id="IPR045336">
    <property type="entry name" value="MmgE_PrpD_N"/>
</dbReference>
<dbReference type="Proteomes" id="UP001316803">
    <property type="component" value="Unassembled WGS sequence"/>
</dbReference>
<evidence type="ECO:0000313" key="5">
    <source>
        <dbReference type="Proteomes" id="UP001316803"/>
    </source>
</evidence>
<dbReference type="Gene3D" id="1.10.4100.10">
    <property type="entry name" value="2-methylcitrate dehydratase PrpD"/>
    <property type="match status" value="1"/>
</dbReference>
<dbReference type="AlphaFoldDB" id="A0AAN8I8X7"/>
<dbReference type="InterPro" id="IPR036148">
    <property type="entry name" value="MmgE/PrpD_sf"/>
</dbReference>
<feature type="domain" description="MmgE/PrpD C-terminal" evidence="3">
    <location>
        <begin position="370"/>
        <end position="540"/>
    </location>
</feature>
<dbReference type="Pfam" id="PF19305">
    <property type="entry name" value="MmgE_PrpD_C"/>
    <property type="match status" value="1"/>
</dbReference>
<dbReference type="Pfam" id="PF03972">
    <property type="entry name" value="MmgE_PrpD_N"/>
    <property type="match status" value="1"/>
</dbReference>
<dbReference type="EMBL" id="JAKLMC020000007">
    <property type="protein sequence ID" value="KAK5955086.1"/>
    <property type="molecule type" value="Genomic_DNA"/>
</dbReference>
<keyword evidence="5" id="KW-1185">Reference proteome</keyword>
<dbReference type="GO" id="GO:0016829">
    <property type="term" value="F:lyase activity"/>
    <property type="evidence" value="ECO:0007669"/>
    <property type="project" value="InterPro"/>
</dbReference>
<comment type="similarity">
    <text evidence="1">Belongs to the PrpD family.</text>
</comment>
<organism evidence="4 5">
    <name type="scientific">Knufia fluminis</name>
    <dbReference type="NCBI Taxonomy" id="191047"/>
    <lineage>
        <taxon>Eukaryota</taxon>
        <taxon>Fungi</taxon>
        <taxon>Dikarya</taxon>
        <taxon>Ascomycota</taxon>
        <taxon>Pezizomycotina</taxon>
        <taxon>Eurotiomycetes</taxon>
        <taxon>Chaetothyriomycetidae</taxon>
        <taxon>Chaetothyriales</taxon>
        <taxon>Trichomeriaceae</taxon>
        <taxon>Knufia</taxon>
    </lineage>
</organism>
<dbReference type="InterPro" id="IPR045337">
    <property type="entry name" value="MmgE_PrpD_C"/>
</dbReference>
<reference evidence="4 5" key="1">
    <citation type="submission" date="2022-12" db="EMBL/GenBank/DDBJ databases">
        <title>Genomic features and morphological characterization of a novel Knufia sp. strain isolated from spacecraft assembly facility.</title>
        <authorList>
            <person name="Teixeira M."/>
            <person name="Chander A.M."/>
            <person name="Stajich J.E."/>
            <person name="Venkateswaran K."/>
        </authorList>
    </citation>
    <scope>NUCLEOTIDE SEQUENCE [LARGE SCALE GENOMIC DNA]</scope>
    <source>
        <strain evidence="4 5">FJI-L2-BK-P2</strain>
    </source>
</reference>
<evidence type="ECO:0000313" key="4">
    <source>
        <dbReference type="EMBL" id="KAK5955086.1"/>
    </source>
</evidence>
<dbReference type="PANTHER" id="PTHR16943:SF8">
    <property type="entry name" value="2-METHYLCITRATE DEHYDRATASE"/>
    <property type="match status" value="1"/>
</dbReference>
<dbReference type="InterPro" id="IPR042183">
    <property type="entry name" value="MmgE/PrpD_sf_1"/>
</dbReference>
<name>A0AAN8I8X7_9EURO</name>
<sequence length="562" mass="61382">MLITSSRQQAIHSIKVRGRAAPLCRATYFRPEALYAQVQYRSLTIPPAARRPQPQRGYQHPSQYQQRALTVVPEHIMSASPSGETSTSPSQQLYNFISSTTLNDIPHHLLERSKYLILDGIACALTSAHMYHSELAAKAVSLQEPGNHGTSSVIGHPELKLSPVSAALLNSTWIQGFELDDWHKDAPLHSNSIVIPALMAAAEHRYATGGVKTSGQDFLLAMAVGFEVGPRVGKALWGRHILTEGWHSGAVFGPSAAAAGVSKLYNLDSEVVEDALGIACTQACGLMSAQFESDAKRMQHGFAARNGLFGALMAKEGYTGIKKVYEREYGGFLEMFSKGNGKEPQYRLDEISEGLGQDWSALEGIVVKPYAAMAGTHMTVDCMKALQDEHAKMLAPDNLGQIKSITIRLDEPFFNHGGWRAEKPLNAIGAQMNNAFVGAMQLVERECLAAQFGPEKLEAGPVWDLVGKTTCELGQDYALGSTEVEIVFEDGTSIKKFLDKQKGVDPPMTNEEIVQKYRGLSKSVIEEGRMHKIEEAIVNLNKLQDLSVLVELLTPVTRNPLA</sequence>
<dbReference type="SUPFAM" id="SSF103378">
    <property type="entry name" value="2-methylcitrate dehydratase PrpD"/>
    <property type="match status" value="1"/>
</dbReference>
<gene>
    <name evidence="4" type="ORF">OHC33_003765</name>
</gene>
<evidence type="ECO:0000259" key="2">
    <source>
        <dbReference type="Pfam" id="PF03972"/>
    </source>
</evidence>
<evidence type="ECO:0000259" key="3">
    <source>
        <dbReference type="Pfam" id="PF19305"/>
    </source>
</evidence>
<evidence type="ECO:0000256" key="1">
    <source>
        <dbReference type="ARBA" id="ARBA00006174"/>
    </source>
</evidence>